<feature type="domain" description="TonB C-terminal" evidence="11">
    <location>
        <begin position="161"/>
        <end position="235"/>
    </location>
</feature>
<feature type="region of interest" description="Disordered" evidence="10">
    <location>
        <begin position="69"/>
        <end position="104"/>
    </location>
</feature>
<keyword evidence="3" id="KW-0813">Transport</keyword>
<evidence type="ECO:0000256" key="5">
    <source>
        <dbReference type="ARBA" id="ARBA00022519"/>
    </source>
</evidence>
<evidence type="ECO:0000256" key="1">
    <source>
        <dbReference type="ARBA" id="ARBA00004383"/>
    </source>
</evidence>
<keyword evidence="8" id="KW-1133">Transmembrane helix</keyword>
<keyword evidence="9" id="KW-0472">Membrane</keyword>
<dbReference type="RefSeq" id="WP_151168805.1">
    <property type="nucleotide sequence ID" value="NZ_WACR01000008.1"/>
</dbReference>
<evidence type="ECO:0000256" key="10">
    <source>
        <dbReference type="SAM" id="MobiDB-lite"/>
    </source>
</evidence>
<dbReference type="PANTHER" id="PTHR33446">
    <property type="entry name" value="PROTEIN TONB-RELATED"/>
    <property type="match status" value="1"/>
</dbReference>
<dbReference type="AlphaFoldDB" id="A0A6N6M2U1"/>
<evidence type="ECO:0000256" key="9">
    <source>
        <dbReference type="ARBA" id="ARBA00023136"/>
    </source>
</evidence>
<dbReference type="Pfam" id="PF03544">
    <property type="entry name" value="TonB_C"/>
    <property type="match status" value="1"/>
</dbReference>
<evidence type="ECO:0000259" key="11">
    <source>
        <dbReference type="Pfam" id="PF03544"/>
    </source>
</evidence>
<dbReference type="GO" id="GO:0098797">
    <property type="term" value="C:plasma membrane protein complex"/>
    <property type="evidence" value="ECO:0007669"/>
    <property type="project" value="TreeGrafter"/>
</dbReference>
<dbReference type="PRINTS" id="PR01374">
    <property type="entry name" value="TONBPROTEIN"/>
</dbReference>
<dbReference type="GO" id="GO:0031992">
    <property type="term" value="F:energy transducer activity"/>
    <property type="evidence" value="ECO:0007669"/>
    <property type="project" value="InterPro"/>
</dbReference>
<reference evidence="12 13" key="1">
    <citation type="submission" date="2019-09" db="EMBL/GenBank/DDBJ databases">
        <title>Genomes of Cryomorphaceae.</title>
        <authorList>
            <person name="Bowman J.P."/>
        </authorList>
    </citation>
    <scope>NUCLEOTIDE SEQUENCE [LARGE SCALE GENOMIC DNA]</scope>
    <source>
        <strain evidence="12 13">KCTC 52047</strain>
    </source>
</reference>
<evidence type="ECO:0000256" key="7">
    <source>
        <dbReference type="ARBA" id="ARBA00022927"/>
    </source>
</evidence>
<dbReference type="GO" id="GO:0015891">
    <property type="term" value="P:siderophore transport"/>
    <property type="evidence" value="ECO:0007669"/>
    <property type="project" value="InterPro"/>
</dbReference>
<feature type="compositionally biased region" description="Basic and acidic residues" evidence="10">
    <location>
        <begin position="69"/>
        <end position="96"/>
    </location>
</feature>
<keyword evidence="13" id="KW-1185">Reference proteome</keyword>
<evidence type="ECO:0000256" key="3">
    <source>
        <dbReference type="ARBA" id="ARBA00022448"/>
    </source>
</evidence>
<keyword evidence="5" id="KW-0997">Cell inner membrane</keyword>
<dbReference type="InterPro" id="IPR003538">
    <property type="entry name" value="TonB"/>
</dbReference>
<comment type="similarity">
    <text evidence="2">Belongs to the TonB family.</text>
</comment>
<dbReference type="OrthoDB" id="1522859at2"/>
<sequence>MLKSSNSFRKLNNKRPFFFLIGLIVATSASLVAFEYRVEEFTPIDLGGVEETDIEDVMIPITYKTEEVPEIKKPNNTKPEPKPVKKSPRSEPDPTREVPYIDLPDPGTFELPEKTVKEGPFVQVEQMPVFGDCNARLSEDSKRACTDKNIFKFLSKHITVPEVIKDIGASSTVYVSFVVNENGSVSNVEVLNKEQVHSSLVKEAVSTIESMEGWKAGFQGGKAVKVLYRIPIKFTVR</sequence>
<dbReference type="SUPFAM" id="SSF74653">
    <property type="entry name" value="TolA/TonB C-terminal domain"/>
    <property type="match status" value="1"/>
</dbReference>
<evidence type="ECO:0000313" key="12">
    <source>
        <dbReference type="EMBL" id="KAB1063396.1"/>
    </source>
</evidence>
<evidence type="ECO:0000256" key="2">
    <source>
        <dbReference type="ARBA" id="ARBA00006555"/>
    </source>
</evidence>
<name>A0A6N6M2U1_9FLAO</name>
<dbReference type="InterPro" id="IPR006260">
    <property type="entry name" value="TonB/TolA_C"/>
</dbReference>
<accession>A0A6N6M2U1</accession>
<dbReference type="InterPro" id="IPR037682">
    <property type="entry name" value="TonB_C"/>
</dbReference>
<evidence type="ECO:0000256" key="4">
    <source>
        <dbReference type="ARBA" id="ARBA00022475"/>
    </source>
</evidence>
<comment type="subcellular location">
    <subcellularLocation>
        <location evidence="1">Cell inner membrane</location>
        <topology evidence="1">Single-pass membrane protein</topology>
        <orientation evidence="1">Periplasmic side</orientation>
    </subcellularLocation>
</comment>
<dbReference type="GO" id="GO:0030288">
    <property type="term" value="C:outer membrane-bounded periplasmic space"/>
    <property type="evidence" value="ECO:0007669"/>
    <property type="project" value="InterPro"/>
</dbReference>
<evidence type="ECO:0000256" key="8">
    <source>
        <dbReference type="ARBA" id="ARBA00022989"/>
    </source>
</evidence>
<keyword evidence="7" id="KW-0653">Protein transport</keyword>
<evidence type="ECO:0000256" key="6">
    <source>
        <dbReference type="ARBA" id="ARBA00022692"/>
    </source>
</evidence>
<dbReference type="EMBL" id="WACR01000008">
    <property type="protein sequence ID" value="KAB1063396.1"/>
    <property type="molecule type" value="Genomic_DNA"/>
</dbReference>
<dbReference type="InterPro" id="IPR051045">
    <property type="entry name" value="TonB-dependent_transducer"/>
</dbReference>
<organism evidence="12 13">
    <name type="scientific">Salibacter halophilus</name>
    <dbReference type="NCBI Taxonomy" id="1803916"/>
    <lineage>
        <taxon>Bacteria</taxon>
        <taxon>Pseudomonadati</taxon>
        <taxon>Bacteroidota</taxon>
        <taxon>Flavobacteriia</taxon>
        <taxon>Flavobacteriales</taxon>
        <taxon>Salibacteraceae</taxon>
        <taxon>Salibacter</taxon>
    </lineage>
</organism>
<dbReference type="GO" id="GO:0015031">
    <property type="term" value="P:protein transport"/>
    <property type="evidence" value="ECO:0007669"/>
    <property type="project" value="UniProtKB-KW"/>
</dbReference>
<protein>
    <submittedName>
        <fullName evidence="12">TonB family protein</fullName>
    </submittedName>
</protein>
<dbReference type="GO" id="GO:0055085">
    <property type="term" value="P:transmembrane transport"/>
    <property type="evidence" value="ECO:0007669"/>
    <property type="project" value="InterPro"/>
</dbReference>
<comment type="caution">
    <text evidence="12">The sequence shown here is derived from an EMBL/GenBank/DDBJ whole genome shotgun (WGS) entry which is preliminary data.</text>
</comment>
<proteinExistence type="inferred from homology"/>
<dbReference type="NCBIfam" id="TIGR01352">
    <property type="entry name" value="tonB_Cterm"/>
    <property type="match status" value="1"/>
</dbReference>
<keyword evidence="6" id="KW-0812">Transmembrane</keyword>
<dbReference type="PANTHER" id="PTHR33446:SF2">
    <property type="entry name" value="PROTEIN TONB"/>
    <property type="match status" value="1"/>
</dbReference>
<dbReference type="Gene3D" id="3.30.1150.10">
    <property type="match status" value="1"/>
</dbReference>
<dbReference type="Proteomes" id="UP000435357">
    <property type="component" value="Unassembled WGS sequence"/>
</dbReference>
<gene>
    <name evidence="12" type="ORF">F3059_10020</name>
</gene>
<evidence type="ECO:0000313" key="13">
    <source>
        <dbReference type="Proteomes" id="UP000435357"/>
    </source>
</evidence>
<keyword evidence="4" id="KW-1003">Cell membrane</keyword>